<dbReference type="GO" id="GO:0005762">
    <property type="term" value="C:mitochondrial large ribosomal subunit"/>
    <property type="evidence" value="ECO:0007669"/>
    <property type="project" value="InterPro"/>
</dbReference>
<keyword evidence="6" id="KW-0687">Ribonucleoprotein</keyword>
<dbReference type="GO" id="GO:0003735">
    <property type="term" value="F:structural constituent of ribosome"/>
    <property type="evidence" value="ECO:0007669"/>
    <property type="project" value="InterPro"/>
</dbReference>
<keyword evidence="7" id="KW-1185">Reference proteome</keyword>
<protein>
    <submittedName>
        <fullName evidence="8">39S ribosomal protein L41, mitochondrial</fullName>
    </submittedName>
</protein>
<proteinExistence type="inferred from homology"/>
<dbReference type="Pfam" id="PF09809">
    <property type="entry name" value="MRP-L27"/>
    <property type="match status" value="1"/>
</dbReference>
<dbReference type="WBParaSite" id="jg3931">
    <property type="protein sequence ID" value="jg3931"/>
    <property type="gene ID" value="jg3931"/>
</dbReference>
<evidence type="ECO:0000256" key="1">
    <source>
        <dbReference type="ARBA" id="ARBA00004173"/>
    </source>
</evidence>
<comment type="subcellular location">
    <subcellularLocation>
        <location evidence="1">Mitochondrion</location>
    </subcellularLocation>
</comment>
<evidence type="ECO:0000256" key="3">
    <source>
        <dbReference type="ARBA" id="ARBA00022946"/>
    </source>
</evidence>
<evidence type="ECO:0000256" key="2">
    <source>
        <dbReference type="ARBA" id="ARBA00010152"/>
    </source>
</evidence>
<reference evidence="8" key="1">
    <citation type="submission" date="2022-11" db="UniProtKB">
        <authorList>
            <consortium name="WormBaseParasite"/>
        </authorList>
    </citation>
    <scope>IDENTIFICATION</scope>
</reference>
<evidence type="ECO:0000256" key="4">
    <source>
        <dbReference type="ARBA" id="ARBA00022980"/>
    </source>
</evidence>
<evidence type="ECO:0000256" key="6">
    <source>
        <dbReference type="ARBA" id="ARBA00023274"/>
    </source>
</evidence>
<accession>A0A915EAZ1</accession>
<evidence type="ECO:0000313" key="8">
    <source>
        <dbReference type="WBParaSite" id="jg3931"/>
    </source>
</evidence>
<organism evidence="7 8">
    <name type="scientific">Ditylenchus dipsaci</name>
    <dbReference type="NCBI Taxonomy" id="166011"/>
    <lineage>
        <taxon>Eukaryota</taxon>
        <taxon>Metazoa</taxon>
        <taxon>Ecdysozoa</taxon>
        <taxon>Nematoda</taxon>
        <taxon>Chromadorea</taxon>
        <taxon>Rhabditida</taxon>
        <taxon>Tylenchina</taxon>
        <taxon>Tylenchomorpha</taxon>
        <taxon>Sphaerularioidea</taxon>
        <taxon>Anguinidae</taxon>
        <taxon>Anguininae</taxon>
        <taxon>Ditylenchus</taxon>
    </lineage>
</organism>
<evidence type="ECO:0000256" key="5">
    <source>
        <dbReference type="ARBA" id="ARBA00023128"/>
    </source>
</evidence>
<dbReference type="AlphaFoldDB" id="A0A915EAZ1"/>
<name>A0A915EAZ1_9BILA</name>
<dbReference type="InterPro" id="IPR019189">
    <property type="entry name" value="Ribosomal_mL41"/>
</dbReference>
<comment type="similarity">
    <text evidence="2">Belongs to the mitochondrion-specific ribosomal protein mL41 family.</text>
</comment>
<dbReference type="PANTHER" id="PTHR21338:SF0">
    <property type="entry name" value="LARGE RIBOSOMAL SUBUNIT PROTEIN ML41"/>
    <property type="match status" value="1"/>
</dbReference>
<dbReference type="PANTHER" id="PTHR21338">
    <property type="entry name" value="MITOCHONDRIAL RIBOSOMAL PROTEIN L41"/>
    <property type="match status" value="1"/>
</dbReference>
<keyword evidence="4" id="KW-0689">Ribosomal protein</keyword>
<keyword evidence="5" id="KW-0496">Mitochondrion</keyword>
<dbReference type="Proteomes" id="UP000887574">
    <property type="component" value="Unplaced"/>
</dbReference>
<keyword evidence="3" id="KW-0809">Transit peptide</keyword>
<dbReference type="GO" id="GO:0006412">
    <property type="term" value="P:translation"/>
    <property type="evidence" value="ECO:0007669"/>
    <property type="project" value="TreeGrafter"/>
</dbReference>
<evidence type="ECO:0000313" key="7">
    <source>
        <dbReference type="Proteomes" id="UP000887574"/>
    </source>
</evidence>
<sequence>MVRSEAGRYFKAAWPFVKKGNFGHRKIGPMTFEKIKWPGQNKEFPEFNPKHQGINPKELKRYTMVQPTGYEDPVSGSYVHVPEMVPELVVPDLTGCELKPYVSFRTDVEIEKRMRSYEKSLRAKGTESASEEVAEAWPPTPMNAKTLFDIFYAEKVEKAIHKKQKEAGSAKTMQTGSVGVVPASNANENPNVFEVARKCLLRIADLRNGIIKTHEFLSAGLETERAEHDLDQFKLRLEKFSKEIADGYE</sequence>